<evidence type="ECO:0000313" key="2">
    <source>
        <dbReference type="Proteomes" id="UP000266861"/>
    </source>
</evidence>
<keyword evidence="2" id="KW-1185">Reference proteome</keyword>
<gene>
    <name evidence="1" type="ORF">Glove_21g220</name>
</gene>
<accession>A0A397JK34</accession>
<proteinExistence type="predicted"/>
<organism evidence="1 2">
    <name type="scientific">Diversispora epigaea</name>
    <dbReference type="NCBI Taxonomy" id="1348612"/>
    <lineage>
        <taxon>Eukaryota</taxon>
        <taxon>Fungi</taxon>
        <taxon>Fungi incertae sedis</taxon>
        <taxon>Mucoromycota</taxon>
        <taxon>Glomeromycotina</taxon>
        <taxon>Glomeromycetes</taxon>
        <taxon>Diversisporales</taxon>
        <taxon>Diversisporaceae</taxon>
        <taxon>Diversispora</taxon>
    </lineage>
</organism>
<dbReference type="EMBL" id="PQFF01000019">
    <property type="protein sequence ID" value="RHZ88715.1"/>
    <property type="molecule type" value="Genomic_DNA"/>
</dbReference>
<sequence length="382" mass="44847">MAKQTAIFLLQFFEKLWINCGKAERKMEAIPLGYHSSHLPNQNQFCDYENCDFIFNTNGIVLICGHAYHEECFDRIGLKCQYCFEYLSASIDELSHSFNERLKMNIDIENEFDQMHVLSSEDDNSLDQAEIIKENNDIDKELADKIAVENFHSLVRRHTSGKVTCGEWLRRDAMFIDYHRNDNQFAQSFAPKRSYPYTKKNLDLMAKRTAIFLLQFFEKLWINCGKAERKMEGARIKKPYYYFPPLSKRFSFGAIPLGYHSSHLPNQNQFCDYENCDFIFNTNGIVLICGHAYHEECFDRIGLKCQYCFEYLSASIDELSHSFNERLKMNIDIENEFDQMHVLSSEDDNSLDQAEIIKENNDIDKELADKIAEFTCNMNTFY</sequence>
<name>A0A397JK34_9GLOM</name>
<dbReference type="OrthoDB" id="2437133at2759"/>
<comment type="caution">
    <text evidence="1">The sequence shown here is derived from an EMBL/GenBank/DDBJ whole genome shotgun (WGS) entry which is preliminary data.</text>
</comment>
<protein>
    <submittedName>
        <fullName evidence="1">Uncharacterized protein</fullName>
    </submittedName>
</protein>
<dbReference type="STRING" id="1348612.A0A397JK34"/>
<evidence type="ECO:0000313" key="1">
    <source>
        <dbReference type="EMBL" id="RHZ88715.1"/>
    </source>
</evidence>
<dbReference type="AlphaFoldDB" id="A0A397JK34"/>
<reference evidence="1 2" key="1">
    <citation type="submission" date="2018-08" db="EMBL/GenBank/DDBJ databases">
        <title>Genome and evolution of the arbuscular mycorrhizal fungus Diversispora epigaea (formerly Glomus versiforme) and its bacterial endosymbionts.</title>
        <authorList>
            <person name="Sun X."/>
            <person name="Fei Z."/>
            <person name="Harrison M."/>
        </authorList>
    </citation>
    <scope>NUCLEOTIDE SEQUENCE [LARGE SCALE GENOMIC DNA]</scope>
    <source>
        <strain evidence="1 2">IT104</strain>
    </source>
</reference>
<dbReference type="Proteomes" id="UP000266861">
    <property type="component" value="Unassembled WGS sequence"/>
</dbReference>